<dbReference type="InterPro" id="IPR036426">
    <property type="entry name" value="Bulb-type_lectin_dom_sf"/>
</dbReference>
<keyword evidence="3" id="KW-1185">Reference proteome</keyword>
<evidence type="ECO:0000313" key="3">
    <source>
        <dbReference type="Proteomes" id="UP000050902"/>
    </source>
</evidence>
<dbReference type="Proteomes" id="UP000050902">
    <property type="component" value="Unassembled WGS sequence"/>
</dbReference>
<comment type="caution">
    <text evidence="2">The sequence shown here is derived from an EMBL/GenBank/DDBJ whole genome shotgun (WGS) entry which is preliminary data.</text>
</comment>
<evidence type="ECO:0000259" key="1">
    <source>
        <dbReference type="PROSITE" id="PS50927"/>
    </source>
</evidence>
<dbReference type="SUPFAM" id="SSF51110">
    <property type="entry name" value="alpha-D-mannose-specific plant lectins"/>
    <property type="match status" value="1"/>
</dbReference>
<organism evidence="2 3">
    <name type="scientific">Stenotrophomonas nitritireducens</name>
    <dbReference type="NCBI Taxonomy" id="83617"/>
    <lineage>
        <taxon>Bacteria</taxon>
        <taxon>Pseudomonadati</taxon>
        <taxon>Pseudomonadota</taxon>
        <taxon>Gammaproteobacteria</taxon>
        <taxon>Lysobacterales</taxon>
        <taxon>Lysobacteraceae</taxon>
        <taxon>Stenotrophomonas</taxon>
    </lineage>
</organism>
<dbReference type="EMBL" id="LDJG01000002">
    <property type="protein sequence ID" value="KRG60576.1"/>
    <property type="molecule type" value="Genomic_DNA"/>
</dbReference>
<sequence length="329" mass="36122">MEFISPSKRHFLTFQRSGNLVVASAGKKAFLWGLNVLPAVDFRQIRSVRLSSDGNLVGLGEKGNIIWKALNANPDPASRLELSYGGALQLVSPSRGILWSSDGILEQPIRVDSRPAGVSACKPEAGWSKCVQLASPTIKIMGTPKVSDQAITAAANVYAGMFARLKPAFPGSSFNEFRVYMTNGETERQLAALPVVGQMWTDGYGPRSRAALRGGASHDFLWIEEQMICKEGIVTRNEDFAAGRAATGDNAYRSFDQVIHEMAHSIDSRYKLMDTRLRRAYQGDPTEQFPQGVQAWFGAPVREFGAQERVLLQDLFTARATFSCEGVVR</sequence>
<feature type="domain" description="Bulb-type lectin" evidence="1">
    <location>
        <begin position="1"/>
        <end position="103"/>
    </location>
</feature>
<protein>
    <recommendedName>
        <fullName evidence="1">Bulb-type lectin domain-containing protein</fullName>
    </recommendedName>
</protein>
<reference evidence="2 3" key="1">
    <citation type="submission" date="2015-05" db="EMBL/GenBank/DDBJ databases">
        <title>Genome sequencing and analysis of members of genus Stenotrophomonas.</title>
        <authorList>
            <person name="Patil P.P."/>
            <person name="Midha S."/>
            <person name="Patil P.B."/>
        </authorList>
    </citation>
    <scope>NUCLEOTIDE SEQUENCE [LARGE SCALE GENOMIC DNA]</scope>
    <source>
        <strain evidence="2 3">DSM 12575</strain>
    </source>
</reference>
<dbReference type="InterPro" id="IPR001480">
    <property type="entry name" value="Bulb-type_lectin_dom"/>
</dbReference>
<proteinExistence type="predicted"/>
<gene>
    <name evidence="2" type="ORF">ABB22_01375</name>
</gene>
<dbReference type="PROSITE" id="PS50927">
    <property type="entry name" value="BULB_LECTIN"/>
    <property type="match status" value="1"/>
</dbReference>
<evidence type="ECO:0000313" key="2">
    <source>
        <dbReference type="EMBL" id="KRG60576.1"/>
    </source>
</evidence>
<name>A0ABR5NP54_9GAMM</name>
<accession>A0ABR5NP54</accession>
<dbReference type="Gene3D" id="2.90.10.10">
    <property type="entry name" value="Bulb-type lectin domain"/>
    <property type="match status" value="1"/>
</dbReference>